<keyword evidence="8" id="KW-1185">Reference proteome</keyword>
<dbReference type="SUPFAM" id="SSF50729">
    <property type="entry name" value="PH domain-like"/>
    <property type="match status" value="1"/>
</dbReference>
<feature type="compositionally biased region" description="Basic and acidic residues" evidence="4">
    <location>
        <begin position="996"/>
        <end position="1020"/>
    </location>
</feature>
<dbReference type="PANTHER" id="PTHR23318">
    <property type="entry name" value="ATP SYNTHASE GAMMA-RELATED"/>
    <property type="match status" value="1"/>
</dbReference>
<evidence type="ECO:0000256" key="3">
    <source>
        <dbReference type="ARBA" id="ARBA00023242"/>
    </source>
</evidence>
<dbReference type="Gene3D" id="2.30.29.30">
    <property type="entry name" value="Pleckstrin-homology domain (PH domain)/Phosphotyrosine-binding domain (PTB)"/>
    <property type="match status" value="1"/>
</dbReference>
<dbReference type="InterPro" id="IPR006887">
    <property type="entry name" value="P4R3-like_central_dom"/>
</dbReference>
<feature type="compositionally biased region" description="Acidic residues" evidence="4">
    <location>
        <begin position="985"/>
        <end position="995"/>
    </location>
</feature>
<evidence type="ECO:0000259" key="5">
    <source>
        <dbReference type="Pfam" id="PF04802"/>
    </source>
</evidence>
<feature type="region of interest" description="Disordered" evidence="4">
    <location>
        <begin position="834"/>
        <end position="1108"/>
    </location>
</feature>
<evidence type="ECO:0000313" key="7">
    <source>
        <dbReference type="EMBL" id="CAD7278089.1"/>
    </source>
</evidence>
<evidence type="ECO:0008006" key="9">
    <source>
        <dbReference type="Google" id="ProtNLM"/>
    </source>
</evidence>
<gene>
    <name evidence="7" type="ORF">NMOB1V02_LOCUS5803</name>
</gene>
<dbReference type="Pfam" id="PF22972">
    <property type="entry name" value="EVH1_PP4R3"/>
    <property type="match status" value="1"/>
</dbReference>
<name>A0A7R9BP65_9CRUS</name>
<evidence type="ECO:0000256" key="2">
    <source>
        <dbReference type="ARBA" id="ARBA00008809"/>
    </source>
</evidence>
<feature type="compositionally biased region" description="Basic and acidic residues" evidence="4">
    <location>
        <begin position="874"/>
        <end position="902"/>
    </location>
</feature>
<comment type="subcellular location">
    <subcellularLocation>
        <location evidence="1">Nucleus</location>
    </subcellularLocation>
</comment>
<sequence length="1108" mass="125015">MNSSARREFRRIKSRKSSGGRLFYTGTCKKDAMPAHETRRRVKLYALNAEKQWDDKGTGHVASSYVDRLKGYSLLVRAEVDGSILLESKIQPDTTYQKQQETLIVWSEGENYDLALSFQERAGCDEIWEKICQVQGRDPSADTTQEIVDESEDERFSEENELLSSADTTFNITSLDLPPPDVPRLEEIDEVRRTYCLSAPVRREKLAMVLESEDYLRRLLSLFTVCEDKKDTDALHHLYAIVKNIFLMNRTTLIEMLLHDDMVFDVIGCLEYDPSNKGDRRKHREYLKLGVNFRQIVPTVNKELNAKIHQTYRAQYLHDVALPTPSFFEDSTSTLSSFIFFNKVDIVNMVQKDEQFLRQIFSELTEEETEIGRRRDLILFLKELSTFSQTLQPINRESLLKQLSSFGILPALEIAMCLENQFVVRTAATDILNMLVEFSPSIVREYILNQAGHVEEDQLFSNVLIEVMMCDPDPDLSSAAQLQSILKILLDPENMLAAMNKSEKSDFLSYFYKHSMHVLTAPLLLHTSEDKPGKDDAHTANLLSLIVELLGFCVDHHTFHIKNYIIGKDLLRRVLVLLKSSHKHLALSALRLMRKIIGLKDTFYHNHIIEKSLFKPVVEALLQNKGRYNLLDSAILELFEFTKTDVTLLFSHVVEKYGKELEVVNYAPTFRDMRKKCEEKLSDRIDRTLFGKNVGRFRRDPREPDEDEALWFDADEEDEPEPMPPANEVAPCITAKNEDGPCLVVTGSPTLTSSGTSSLGQVGPSAVPSFLAALNVDRPLSPDSREPTDGGHGLLAAHKSLLPGATSLLLLSDESVVKPSLFLAMLVSERGLVDYEGDSDDEETERDDGDADCEEEEEEEEEDEEEETEEDAEAETKPENPDESKKTPVALEDKVNGSEEKVSSPQPAKDAEVDDSAQKVASTTANDISSDAVESATAVKPEEEEKPVIGNAEPAAVETVPEIESAASEEEPPKAEEETEKPVVEEEGEEKEEVETEKVVEKSPEEEVKKEEENSVIEKMEVEEEEVEEKKQEPEEIAQENQDPEKTTLSSSDEVTSVVEKSPPPPDRTGCKRSRSEPEDEPVEVTTQAETEDSPPPAEADAKRPRTE</sequence>
<dbReference type="InterPro" id="IPR016024">
    <property type="entry name" value="ARM-type_fold"/>
</dbReference>
<evidence type="ECO:0000256" key="1">
    <source>
        <dbReference type="ARBA" id="ARBA00004123"/>
    </source>
</evidence>
<accession>A0A7R9BP65</accession>
<dbReference type="AlphaFoldDB" id="A0A7R9BP65"/>
<dbReference type="InterPro" id="IPR055236">
    <property type="entry name" value="EVH1_PP4R3"/>
</dbReference>
<dbReference type="GO" id="GO:0006974">
    <property type="term" value="P:DNA damage response"/>
    <property type="evidence" value="ECO:0007669"/>
    <property type="project" value="TreeGrafter"/>
</dbReference>
<dbReference type="FunFam" id="2.30.29.30:FF:000051">
    <property type="entry name" value="Serine/threonine-protein phosphatase 4 regulatory subunit 3B"/>
    <property type="match status" value="1"/>
</dbReference>
<dbReference type="EMBL" id="CAJPEX010001109">
    <property type="protein sequence ID" value="CAG0918241.1"/>
    <property type="molecule type" value="Genomic_DNA"/>
</dbReference>
<dbReference type="EMBL" id="OA883146">
    <property type="protein sequence ID" value="CAD7278089.1"/>
    <property type="molecule type" value="Genomic_DNA"/>
</dbReference>
<dbReference type="InterPro" id="IPR011993">
    <property type="entry name" value="PH-like_dom_sf"/>
</dbReference>
<evidence type="ECO:0000259" key="6">
    <source>
        <dbReference type="Pfam" id="PF22972"/>
    </source>
</evidence>
<feature type="domain" description="PP4R3 EVH1-like" evidence="6">
    <location>
        <begin position="39"/>
        <end position="135"/>
    </location>
</feature>
<organism evidence="7">
    <name type="scientific">Notodromas monacha</name>
    <dbReference type="NCBI Taxonomy" id="399045"/>
    <lineage>
        <taxon>Eukaryota</taxon>
        <taxon>Metazoa</taxon>
        <taxon>Ecdysozoa</taxon>
        <taxon>Arthropoda</taxon>
        <taxon>Crustacea</taxon>
        <taxon>Oligostraca</taxon>
        <taxon>Ostracoda</taxon>
        <taxon>Podocopa</taxon>
        <taxon>Podocopida</taxon>
        <taxon>Cypridocopina</taxon>
        <taxon>Cypridoidea</taxon>
        <taxon>Cyprididae</taxon>
        <taxon>Notodromas</taxon>
    </lineage>
</organism>
<dbReference type="SUPFAM" id="SSF48371">
    <property type="entry name" value="ARM repeat"/>
    <property type="match status" value="1"/>
</dbReference>
<dbReference type="GO" id="GO:0005654">
    <property type="term" value="C:nucleoplasm"/>
    <property type="evidence" value="ECO:0007669"/>
    <property type="project" value="TreeGrafter"/>
</dbReference>
<feature type="compositionally biased region" description="Acidic residues" evidence="4">
    <location>
        <begin position="835"/>
        <end position="873"/>
    </location>
</feature>
<evidence type="ECO:0000256" key="4">
    <source>
        <dbReference type="SAM" id="MobiDB-lite"/>
    </source>
</evidence>
<dbReference type="Pfam" id="PF04802">
    <property type="entry name" value="PP4R3"/>
    <property type="match status" value="1"/>
</dbReference>
<protein>
    <recommendedName>
        <fullName evidence="9">Serine/threonine-protein phosphatase 4 regulatory subunit 3-like central domain-containing protein</fullName>
    </recommendedName>
</protein>
<dbReference type="OrthoDB" id="27483at2759"/>
<feature type="compositionally biased region" description="Basic and acidic residues" evidence="4">
    <location>
        <begin position="971"/>
        <end position="984"/>
    </location>
</feature>
<comment type="similarity">
    <text evidence="2">Belongs to the SMEK family.</text>
</comment>
<feature type="compositionally biased region" description="Polar residues" evidence="4">
    <location>
        <begin position="919"/>
        <end position="929"/>
    </location>
</feature>
<keyword evidence="3" id="KW-0539">Nucleus</keyword>
<dbReference type="InterPro" id="IPR051137">
    <property type="entry name" value="PP4R3-like"/>
</dbReference>
<evidence type="ECO:0000313" key="8">
    <source>
        <dbReference type="Proteomes" id="UP000678499"/>
    </source>
</evidence>
<feature type="domain" description="Serine/threonine-protein phosphatase 4 regulatory subunit 3-like central" evidence="5">
    <location>
        <begin position="188"/>
        <end position="679"/>
    </location>
</feature>
<dbReference type="PANTHER" id="PTHR23318:SF0">
    <property type="entry name" value="SERINE_THREONINE-PROTEIN PHOSPHATASE 4 REGULATORY SUBUNIT 3"/>
    <property type="match status" value="1"/>
</dbReference>
<dbReference type="Proteomes" id="UP000678499">
    <property type="component" value="Unassembled WGS sequence"/>
</dbReference>
<dbReference type="GO" id="GO:0072542">
    <property type="term" value="F:protein phosphatase activator activity"/>
    <property type="evidence" value="ECO:0007669"/>
    <property type="project" value="TreeGrafter"/>
</dbReference>
<dbReference type="GO" id="GO:0030289">
    <property type="term" value="C:protein phosphatase 4 complex"/>
    <property type="evidence" value="ECO:0007669"/>
    <property type="project" value="TreeGrafter"/>
</dbReference>
<proteinExistence type="inferred from homology"/>
<reference evidence="7" key="1">
    <citation type="submission" date="2020-11" db="EMBL/GenBank/DDBJ databases">
        <authorList>
            <person name="Tran Van P."/>
        </authorList>
    </citation>
    <scope>NUCLEOTIDE SEQUENCE</scope>
</reference>